<dbReference type="EMBL" id="VSWC01000066">
    <property type="protein sequence ID" value="KAA1098154.1"/>
    <property type="molecule type" value="Genomic_DNA"/>
</dbReference>
<name>A0A5B0PC20_PUCGR</name>
<dbReference type="SUPFAM" id="SSF57756">
    <property type="entry name" value="Retrovirus zinc finger-like domains"/>
    <property type="match status" value="1"/>
</dbReference>
<accession>A0A5B0PC20</accession>
<reference evidence="5 6" key="1">
    <citation type="submission" date="2019-05" db="EMBL/GenBank/DDBJ databases">
        <title>Emergence of the Ug99 lineage of the wheat stem rust pathogen through somatic hybridization.</title>
        <authorList>
            <person name="Li F."/>
            <person name="Upadhyaya N.M."/>
            <person name="Sperschneider J."/>
            <person name="Matny O."/>
            <person name="Nguyen-Phuc H."/>
            <person name="Mago R."/>
            <person name="Raley C."/>
            <person name="Miller M.E."/>
            <person name="Silverstein K.A.T."/>
            <person name="Henningsen E."/>
            <person name="Hirsch C.D."/>
            <person name="Visser B."/>
            <person name="Pretorius Z.A."/>
            <person name="Steffenson B.J."/>
            <person name="Schwessinger B."/>
            <person name="Dodds P.N."/>
            <person name="Figueroa M."/>
        </authorList>
    </citation>
    <scope>NUCLEOTIDE SEQUENCE [LARGE SCALE GENOMIC DNA]</scope>
    <source>
        <strain evidence="3">21-0</strain>
        <strain evidence="4 6">Ug99</strain>
    </source>
</reference>
<dbReference type="GO" id="GO:0003676">
    <property type="term" value="F:nucleic acid binding"/>
    <property type="evidence" value="ECO:0007669"/>
    <property type="project" value="InterPro"/>
</dbReference>
<comment type="caution">
    <text evidence="3">The sequence shown here is derived from an EMBL/GenBank/DDBJ whole genome shotgun (WGS) entry which is preliminary data.</text>
</comment>
<evidence type="ECO:0000313" key="6">
    <source>
        <dbReference type="Proteomes" id="UP000325313"/>
    </source>
</evidence>
<dbReference type="Proteomes" id="UP000325313">
    <property type="component" value="Unassembled WGS sequence"/>
</dbReference>
<feature type="region of interest" description="Disordered" evidence="2">
    <location>
        <begin position="1"/>
        <end position="60"/>
    </location>
</feature>
<evidence type="ECO:0008006" key="7">
    <source>
        <dbReference type="Google" id="ProtNLM"/>
    </source>
</evidence>
<feature type="compositionally biased region" description="Low complexity" evidence="2">
    <location>
        <begin position="42"/>
        <end position="52"/>
    </location>
</feature>
<feature type="region of interest" description="Disordered" evidence="2">
    <location>
        <begin position="342"/>
        <end position="367"/>
    </location>
</feature>
<feature type="compositionally biased region" description="Acidic residues" evidence="2">
    <location>
        <begin position="477"/>
        <end position="486"/>
    </location>
</feature>
<organism evidence="3 5">
    <name type="scientific">Puccinia graminis f. sp. tritici</name>
    <dbReference type="NCBI Taxonomy" id="56615"/>
    <lineage>
        <taxon>Eukaryota</taxon>
        <taxon>Fungi</taxon>
        <taxon>Dikarya</taxon>
        <taxon>Basidiomycota</taxon>
        <taxon>Pucciniomycotina</taxon>
        <taxon>Pucciniomycetes</taxon>
        <taxon>Pucciniales</taxon>
        <taxon>Pucciniaceae</taxon>
        <taxon>Puccinia</taxon>
    </lineage>
</organism>
<evidence type="ECO:0000313" key="5">
    <source>
        <dbReference type="Proteomes" id="UP000324748"/>
    </source>
</evidence>
<sequence>MKFGLGVPGIQKESDSDNSERSNTDPTGDAFESPESSPTRFNPNAAEMANNPPNNPNDPLLSLQTQLSEMKAGFEAIVQQQNQTIANLANLATSRLQPPEPPPTSYADLMLRQFIKDPVQTHDRTNPQKPILAFDGSNYVEWEKAIDRTLQHAFVRDSPFIEDSKYDNFDALGIIENKKVAELMRNTLHKDLLTIVESEGLSSAKDIFKSLREKCKRSGRRHKVILINRIIKFAGERLPASESWLARFCTIMTDVERANISINEFAGLLLQSLATAPSGVDSKNFEYSINQPLDDMSSTPTLGEVTTVIQSALSKIASTGQLSPGTIPSDVEMSVQAMKTQSREYYKPPQKRSEDQHHSSGSNSTKFSVDKASFYKGKGHSDSLLAKFGYACLYCRETGHWYADCEHYWQDVRQGRVDAPPPNHNESGSRFLPPNRPPPTQQNGRSSGGRIRKIDIPDANDGTILLDSGSTINAEDSNADGDDADQ</sequence>
<feature type="region of interest" description="Disordered" evidence="2">
    <location>
        <begin position="416"/>
        <end position="486"/>
    </location>
</feature>
<feature type="compositionally biased region" description="Basic and acidic residues" evidence="2">
    <location>
        <begin position="342"/>
        <end position="358"/>
    </location>
</feature>
<evidence type="ECO:0000313" key="4">
    <source>
        <dbReference type="EMBL" id="KAA1116881.1"/>
    </source>
</evidence>
<dbReference type="InterPro" id="IPR036875">
    <property type="entry name" value="Znf_CCHC_sf"/>
</dbReference>
<evidence type="ECO:0000256" key="1">
    <source>
        <dbReference type="ARBA" id="ARBA00022664"/>
    </source>
</evidence>
<keyword evidence="1" id="KW-0507">mRNA processing</keyword>
<keyword evidence="5" id="KW-1185">Reference proteome</keyword>
<dbReference type="Proteomes" id="UP000324748">
    <property type="component" value="Unassembled WGS sequence"/>
</dbReference>
<feature type="compositionally biased region" description="Basic and acidic residues" evidence="2">
    <location>
        <begin position="12"/>
        <end position="23"/>
    </location>
</feature>
<gene>
    <name evidence="3" type="ORF">PGT21_050187</name>
    <name evidence="4" type="ORF">PGTUg99_050115</name>
</gene>
<protein>
    <recommendedName>
        <fullName evidence="7">Dcp1p-Dcp2p decapping enzyme complex alpha subunit</fullName>
    </recommendedName>
</protein>
<evidence type="ECO:0000256" key="2">
    <source>
        <dbReference type="SAM" id="MobiDB-lite"/>
    </source>
</evidence>
<dbReference type="EMBL" id="VDEP01000270">
    <property type="protein sequence ID" value="KAA1116881.1"/>
    <property type="molecule type" value="Genomic_DNA"/>
</dbReference>
<proteinExistence type="predicted"/>
<dbReference type="GO" id="GO:0008270">
    <property type="term" value="F:zinc ion binding"/>
    <property type="evidence" value="ECO:0007669"/>
    <property type="project" value="InterPro"/>
</dbReference>
<dbReference type="AlphaFoldDB" id="A0A5B0PC20"/>
<evidence type="ECO:0000313" key="3">
    <source>
        <dbReference type="EMBL" id="KAA1098154.1"/>
    </source>
</evidence>
<dbReference type="GO" id="GO:0006397">
    <property type="term" value="P:mRNA processing"/>
    <property type="evidence" value="ECO:0007669"/>
    <property type="project" value="UniProtKB-KW"/>
</dbReference>
<dbReference type="OrthoDB" id="2506816at2759"/>